<gene>
    <name evidence="1" type="ORF">METZ01_LOCUS489362</name>
</gene>
<sequence>MKHIVIIISFIIMLGGCASTNKSHVFSDLTVSTQSELDAEISVDLSKKLSGTAEATYLFNIIQLSGDTEFADGYGGMGPVGKAKSAAAYKAISDSDSDVLVSPQYVVDLDNKVFIQNVNVTVTGYGGKITSIKKRPPNSLNFK</sequence>
<evidence type="ECO:0000313" key="1">
    <source>
        <dbReference type="EMBL" id="SVE36508.1"/>
    </source>
</evidence>
<protein>
    <recommendedName>
        <fullName evidence="2">Lipoprotein</fullName>
    </recommendedName>
</protein>
<organism evidence="1">
    <name type="scientific">marine metagenome</name>
    <dbReference type="NCBI Taxonomy" id="408172"/>
    <lineage>
        <taxon>unclassified sequences</taxon>
        <taxon>metagenomes</taxon>
        <taxon>ecological metagenomes</taxon>
    </lineage>
</organism>
<accession>A0A383CY04</accession>
<reference evidence="1" key="1">
    <citation type="submission" date="2018-05" db="EMBL/GenBank/DDBJ databases">
        <authorList>
            <person name="Lanie J.A."/>
            <person name="Ng W.-L."/>
            <person name="Kazmierczak K.M."/>
            <person name="Andrzejewski T.M."/>
            <person name="Davidsen T.M."/>
            <person name="Wayne K.J."/>
            <person name="Tettelin H."/>
            <person name="Glass J.I."/>
            <person name="Rusch D."/>
            <person name="Podicherti R."/>
            <person name="Tsui H.-C.T."/>
            <person name="Winkler M.E."/>
        </authorList>
    </citation>
    <scope>NUCLEOTIDE SEQUENCE</scope>
</reference>
<dbReference type="PROSITE" id="PS51257">
    <property type="entry name" value="PROKAR_LIPOPROTEIN"/>
    <property type="match status" value="1"/>
</dbReference>
<name>A0A383CY04_9ZZZZ</name>
<proteinExistence type="predicted"/>
<dbReference type="AlphaFoldDB" id="A0A383CY04"/>
<dbReference type="EMBL" id="UINC01212263">
    <property type="protein sequence ID" value="SVE36508.1"/>
    <property type="molecule type" value="Genomic_DNA"/>
</dbReference>
<evidence type="ECO:0008006" key="2">
    <source>
        <dbReference type="Google" id="ProtNLM"/>
    </source>
</evidence>